<reference evidence="4 5" key="1">
    <citation type="submission" date="2018-08" db="EMBL/GenBank/DDBJ databases">
        <title>Henriciella mobilis sp. nov., isolated from seawater.</title>
        <authorList>
            <person name="Cheng H."/>
            <person name="Wu Y.-H."/>
            <person name="Xu X.-W."/>
            <person name="Guo L.-L."/>
        </authorList>
    </citation>
    <scope>NUCLEOTIDE SEQUENCE [LARGE SCALE GENOMIC DNA]</scope>
    <source>
        <strain evidence="4 5">CCUG66934</strain>
    </source>
</reference>
<dbReference type="InterPro" id="IPR025303">
    <property type="entry name" value="PdaC"/>
</dbReference>
<organism evidence="4 5">
    <name type="scientific">Henriciella barbarensis</name>
    <dbReference type="NCBI Taxonomy" id="86342"/>
    <lineage>
        <taxon>Bacteria</taxon>
        <taxon>Pseudomonadati</taxon>
        <taxon>Pseudomonadota</taxon>
        <taxon>Alphaproteobacteria</taxon>
        <taxon>Hyphomonadales</taxon>
        <taxon>Hyphomonadaceae</taxon>
        <taxon>Henriciella</taxon>
    </lineage>
</organism>
<gene>
    <name evidence="4" type="ORF">D1224_06580</name>
</gene>
<dbReference type="Proteomes" id="UP000265431">
    <property type="component" value="Unassembled WGS sequence"/>
</dbReference>
<dbReference type="Pfam" id="PF11738">
    <property type="entry name" value="DUF3298"/>
    <property type="match status" value="1"/>
</dbReference>
<dbReference type="OrthoDB" id="4760806at2"/>
<dbReference type="InterPro" id="IPR021729">
    <property type="entry name" value="DUF3298"/>
</dbReference>
<keyword evidence="5" id="KW-1185">Reference proteome</keyword>
<evidence type="ECO:0000313" key="4">
    <source>
        <dbReference type="EMBL" id="RIJ23912.1"/>
    </source>
</evidence>
<dbReference type="Gene3D" id="3.90.640.20">
    <property type="entry name" value="Heat-shock cognate protein, ATPase"/>
    <property type="match status" value="1"/>
</dbReference>
<dbReference type="RefSeq" id="WP_119379101.1">
    <property type="nucleotide sequence ID" value="NZ_QWGB01000005.1"/>
</dbReference>
<feature type="region of interest" description="Disordered" evidence="1">
    <location>
        <begin position="27"/>
        <end position="48"/>
    </location>
</feature>
<feature type="domain" description="Deacetylase PdaC" evidence="3">
    <location>
        <begin position="55"/>
        <end position="146"/>
    </location>
</feature>
<dbReference type="EMBL" id="QWGB01000005">
    <property type="protein sequence ID" value="RIJ23912.1"/>
    <property type="molecule type" value="Genomic_DNA"/>
</dbReference>
<accession>A0A399R2F0</accession>
<dbReference type="PROSITE" id="PS51257">
    <property type="entry name" value="PROKAR_LIPOPROTEIN"/>
    <property type="match status" value="1"/>
</dbReference>
<evidence type="ECO:0000259" key="3">
    <source>
        <dbReference type="Pfam" id="PF13739"/>
    </source>
</evidence>
<dbReference type="InterPro" id="IPR037126">
    <property type="entry name" value="PdaC/RsiV-like_sf"/>
</dbReference>
<dbReference type="Gene3D" id="3.30.565.40">
    <property type="entry name" value="Fervidobacterium nodosum Rt17-B1 like"/>
    <property type="match status" value="1"/>
</dbReference>
<evidence type="ECO:0000256" key="1">
    <source>
        <dbReference type="SAM" id="MobiDB-lite"/>
    </source>
</evidence>
<name>A0A399R2F0_9PROT</name>
<evidence type="ECO:0000259" key="2">
    <source>
        <dbReference type="Pfam" id="PF11738"/>
    </source>
</evidence>
<sequence>MKQTSVFLMGAIFLVACGAERADQSENVRVSQLPRPEQPSSNGFADPNGGIAIVSGTEAASIDIRLPARIDEIDPELAALIRQRAADGQEAFLAAAQNDRADAENEGYAFRPHSLTVSWDEVGPREGTLRSFLGSYAAYAGGAHPNFQFDVLNWDEGLGEEISFEDLFEDDEAARSIMGDALQAALIAAKRERMNDQSLSDEQLMDSWLRAAFDNNEAIFENFTIARGMDSEAPAGLIYHFQPYTVGAYAEGPYEIAVSASVFVDELAPRYGDLFDTDAEVLESAPAP</sequence>
<proteinExistence type="predicted"/>
<feature type="domain" description="DUF3298" evidence="2">
    <location>
        <begin position="165"/>
        <end position="259"/>
    </location>
</feature>
<protein>
    <submittedName>
        <fullName evidence="4">DUF3298/DUF4163 domain-containing protein</fullName>
    </submittedName>
</protein>
<dbReference type="AlphaFoldDB" id="A0A399R2F0"/>
<evidence type="ECO:0000313" key="5">
    <source>
        <dbReference type="Proteomes" id="UP000265431"/>
    </source>
</evidence>
<dbReference type="Pfam" id="PF13739">
    <property type="entry name" value="PdaC"/>
    <property type="match status" value="1"/>
</dbReference>
<comment type="caution">
    <text evidence="4">The sequence shown here is derived from an EMBL/GenBank/DDBJ whole genome shotgun (WGS) entry which is preliminary data.</text>
</comment>